<accession>A0A8K0K692</accession>
<keyword evidence="2" id="KW-0677">Repeat</keyword>
<feature type="non-terminal residue" evidence="5">
    <location>
        <position position="431"/>
    </location>
</feature>
<name>A0A8K0K692_LADFU</name>
<dbReference type="OrthoDB" id="8883818at2759"/>
<feature type="repeat" description="WD" evidence="3">
    <location>
        <begin position="12"/>
        <end position="53"/>
    </location>
</feature>
<dbReference type="InterPro" id="IPR001680">
    <property type="entry name" value="WD40_rpt"/>
</dbReference>
<dbReference type="Pfam" id="PF00400">
    <property type="entry name" value="WD40"/>
    <property type="match status" value="1"/>
</dbReference>
<dbReference type="Pfam" id="PF12894">
    <property type="entry name" value="ANAPC4_WD40"/>
    <property type="match status" value="1"/>
</dbReference>
<dbReference type="PANTHER" id="PTHR44163">
    <property type="entry name" value="U3 SMALL NUCLEOLAR RNA-ASSOCIATED PROTEIN 4 HOMOLOG"/>
    <property type="match status" value="1"/>
</dbReference>
<dbReference type="GO" id="GO:0003723">
    <property type="term" value="F:RNA binding"/>
    <property type="evidence" value="ECO:0007669"/>
    <property type="project" value="TreeGrafter"/>
</dbReference>
<dbReference type="GO" id="GO:0032040">
    <property type="term" value="C:small-subunit processome"/>
    <property type="evidence" value="ECO:0007669"/>
    <property type="project" value="TreeGrafter"/>
</dbReference>
<feature type="domain" description="Anaphase-promoting complex subunit 4-like WD40" evidence="4">
    <location>
        <begin position="140"/>
        <end position="199"/>
    </location>
</feature>
<dbReference type="InterPro" id="IPR024977">
    <property type="entry name" value="Apc4-like_WD40_dom"/>
</dbReference>
<dbReference type="InterPro" id="IPR046351">
    <property type="entry name" value="UTP4"/>
</dbReference>
<dbReference type="GO" id="GO:0034455">
    <property type="term" value="C:t-UTP complex"/>
    <property type="evidence" value="ECO:0007669"/>
    <property type="project" value="TreeGrafter"/>
</dbReference>
<reference evidence="5" key="2">
    <citation type="submission" date="2017-10" db="EMBL/GenBank/DDBJ databases">
        <title>Ladona fulva Genome sequencing and assembly.</title>
        <authorList>
            <person name="Murali S."/>
            <person name="Richards S."/>
            <person name="Bandaranaike D."/>
            <person name="Bellair M."/>
            <person name="Blankenburg K."/>
            <person name="Chao H."/>
            <person name="Dinh H."/>
            <person name="Doddapaneni H."/>
            <person name="Dugan-Rocha S."/>
            <person name="Elkadiri S."/>
            <person name="Gnanaolivu R."/>
            <person name="Hernandez B."/>
            <person name="Skinner E."/>
            <person name="Javaid M."/>
            <person name="Lee S."/>
            <person name="Li M."/>
            <person name="Ming W."/>
            <person name="Munidasa M."/>
            <person name="Muniz J."/>
            <person name="Nguyen L."/>
            <person name="Hughes D."/>
            <person name="Osuji N."/>
            <person name="Pu L.-L."/>
            <person name="Puazo M."/>
            <person name="Qu C."/>
            <person name="Quiroz J."/>
            <person name="Raj R."/>
            <person name="Weissenberger G."/>
            <person name="Xin Y."/>
            <person name="Zou X."/>
            <person name="Han Y."/>
            <person name="Worley K."/>
            <person name="Muzny D."/>
            <person name="Gibbs R."/>
        </authorList>
    </citation>
    <scope>NUCLEOTIDE SEQUENCE</scope>
    <source>
        <strain evidence="5">Sampled in the wild</strain>
    </source>
</reference>
<dbReference type="AlphaFoldDB" id="A0A8K0K692"/>
<gene>
    <name evidence="5" type="ORF">J437_LFUL001051</name>
</gene>
<evidence type="ECO:0000256" key="2">
    <source>
        <dbReference type="ARBA" id="ARBA00022737"/>
    </source>
</evidence>
<dbReference type="EMBL" id="KZ308415">
    <property type="protein sequence ID" value="KAG8229179.1"/>
    <property type="molecule type" value="Genomic_DNA"/>
</dbReference>
<evidence type="ECO:0000259" key="4">
    <source>
        <dbReference type="Pfam" id="PF12894"/>
    </source>
</evidence>
<keyword evidence="1 3" id="KW-0853">WD repeat</keyword>
<keyword evidence="6" id="KW-1185">Reference proteome</keyword>
<sequence length="431" mass="47804">MGTCKVHNVRFYNLEPQAINCMAYDKDRRKLALSRADNSVEVWDVTFTPHIESTIPGHPEVSVESLVWCNGSLFGAGLQGLVNEFDLKNLSIKSSHPVTAGACWCIDVDRNTTRIAAGTEEGYINILALTEDGLNLEKLLDKQEGRILSLAWDSSGKFIASGSIGAVRVWSVETGHALHRMTTGKQTNVLDTLVWCVAFAEDLTVISGDSRGKLTFWDGKLGCCIKSYQSHKADILTLCLSEDGKSVYCAGVDPLITNFEKIKMQSGFKDDVLGERNDTITTWVRSFQRRLHDHDVRSLVSGKGNQLFSGGIDGYLGISSYPPKMLTKYPPVPQSKCIVLAPKARCALFRFPERLELWRLGSTSNISQDDENYSNIMRSTGHPLPLLDAPSKAVELLSKDAEPIMECAVSEDAHWIAFSTPYHFRIFHLVL</sequence>
<dbReference type="Proteomes" id="UP000792457">
    <property type="component" value="Unassembled WGS sequence"/>
</dbReference>
<proteinExistence type="predicted"/>
<dbReference type="SMART" id="SM00320">
    <property type="entry name" value="WD40"/>
    <property type="match status" value="7"/>
</dbReference>
<dbReference type="PANTHER" id="PTHR44163:SF1">
    <property type="entry name" value="U3 SMALL NUCLEOLAR RNA-ASSOCIATED PROTEIN 4 HOMOLOG"/>
    <property type="match status" value="1"/>
</dbReference>
<evidence type="ECO:0000313" key="6">
    <source>
        <dbReference type="Proteomes" id="UP000792457"/>
    </source>
</evidence>
<dbReference type="InterPro" id="IPR036322">
    <property type="entry name" value="WD40_repeat_dom_sf"/>
</dbReference>
<dbReference type="InterPro" id="IPR019775">
    <property type="entry name" value="WD40_repeat_CS"/>
</dbReference>
<dbReference type="GO" id="GO:0000462">
    <property type="term" value="P:maturation of SSU-rRNA from tricistronic rRNA transcript (SSU-rRNA, 5.8S rRNA, LSU-rRNA)"/>
    <property type="evidence" value="ECO:0007669"/>
    <property type="project" value="InterPro"/>
</dbReference>
<dbReference type="InterPro" id="IPR015943">
    <property type="entry name" value="WD40/YVTN_repeat-like_dom_sf"/>
</dbReference>
<organism evidence="5 6">
    <name type="scientific">Ladona fulva</name>
    <name type="common">Scarce chaser dragonfly</name>
    <name type="synonym">Libellula fulva</name>
    <dbReference type="NCBI Taxonomy" id="123851"/>
    <lineage>
        <taxon>Eukaryota</taxon>
        <taxon>Metazoa</taxon>
        <taxon>Ecdysozoa</taxon>
        <taxon>Arthropoda</taxon>
        <taxon>Hexapoda</taxon>
        <taxon>Insecta</taxon>
        <taxon>Pterygota</taxon>
        <taxon>Palaeoptera</taxon>
        <taxon>Odonata</taxon>
        <taxon>Epiprocta</taxon>
        <taxon>Anisoptera</taxon>
        <taxon>Libelluloidea</taxon>
        <taxon>Libellulidae</taxon>
        <taxon>Ladona</taxon>
    </lineage>
</organism>
<reference evidence="5" key="1">
    <citation type="submission" date="2013-04" db="EMBL/GenBank/DDBJ databases">
        <authorList>
            <person name="Qu J."/>
            <person name="Murali S.C."/>
            <person name="Bandaranaike D."/>
            <person name="Bellair M."/>
            <person name="Blankenburg K."/>
            <person name="Chao H."/>
            <person name="Dinh H."/>
            <person name="Doddapaneni H."/>
            <person name="Downs B."/>
            <person name="Dugan-Rocha S."/>
            <person name="Elkadiri S."/>
            <person name="Gnanaolivu R.D."/>
            <person name="Hernandez B."/>
            <person name="Javaid M."/>
            <person name="Jayaseelan J.C."/>
            <person name="Lee S."/>
            <person name="Li M."/>
            <person name="Ming W."/>
            <person name="Munidasa M."/>
            <person name="Muniz J."/>
            <person name="Nguyen L."/>
            <person name="Ongeri F."/>
            <person name="Osuji N."/>
            <person name="Pu L.-L."/>
            <person name="Puazo M."/>
            <person name="Qu C."/>
            <person name="Quiroz J."/>
            <person name="Raj R."/>
            <person name="Weissenberger G."/>
            <person name="Xin Y."/>
            <person name="Zou X."/>
            <person name="Han Y."/>
            <person name="Richards S."/>
            <person name="Worley K."/>
            <person name="Muzny D."/>
            <person name="Gibbs R."/>
        </authorList>
    </citation>
    <scope>NUCLEOTIDE SEQUENCE</scope>
    <source>
        <strain evidence="5">Sampled in the wild</strain>
    </source>
</reference>
<dbReference type="PROSITE" id="PS50082">
    <property type="entry name" value="WD_REPEATS_2"/>
    <property type="match status" value="1"/>
</dbReference>
<comment type="caution">
    <text evidence="5">The sequence shown here is derived from an EMBL/GenBank/DDBJ whole genome shotgun (WGS) entry which is preliminary data.</text>
</comment>
<protein>
    <recommendedName>
        <fullName evidence="4">Anaphase-promoting complex subunit 4-like WD40 domain-containing protein</fullName>
    </recommendedName>
</protein>
<dbReference type="SUPFAM" id="SSF50978">
    <property type="entry name" value="WD40 repeat-like"/>
    <property type="match status" value="1"/>
</dbReference>
<dbReference type="PROSITE" id="PS00678">
    <property type="entry name" value="WD_REPEATS_1"/>
    <property type="match status" value="1"/>
</dbReference>
<dbReference type="GO" id="GO:0030686">
    <property type="term" value="C:90S preribosome"/>
    <property type="evidence" value="ECO:0007669"/>
    <property type="project" value="InterPro"/>
</dbReference>
<evidence type="ECO:0000256" key="3">
    <source>
        <dbReference type="PROSITE-ProRule" id="PRU00221"/>
    </source>
</evidence>
<evidence type="ECO:0000313" key="5">
    <source>
        <dbReference type="EMBL" id="KAG8229179.1"/>
    </source>
</evidence>
<evidence type="ECO:0000256" key="1">
    <source>
        <dbReference type="ARBA" id="ARBA00022574"/>
    </source>
</evidence>
<dbReference type="Gene3D" id="2.130.10.10">
    <property type="entry name" value="YVTN repeat-like/Quinoprotein amine dehydrogenase"/>
    <property type="match status" value="2"/>
</dbReference>